<feature type="transmembrane region" description="Helical" evidence="7">
    <location>
        <begin position="266"/>
        <end position="287"/>
    </location>
</feature>
<dbReference type="NCBIfam" id="TIGR00698">
    <property type="entry name" value="YeiH family putative sulfate export transporter"/>
    <property type="match status" value="1"/>
</dbReference>
<proteinExistence type="inferred from homology"/>
<dbReference type="RefSeq" id="WP_199822602.1">
    <property type="nucleotide sequence ID" value="NZ_CABKVG010000010.1"/>
</dbReference>
<dbReference type="Pfam" id="PF03601">
    <property type="entry name" value="Cons_hypoth698"/>
    <property type="match status" value="1"/>
</dbReference>
<protein>
    <submittedName>
        <fullName evidence="8">YeiH family protein</fullName>
    </submittedName>
</protein>
<keyword evidence="3" id="KW-1003">Cell membrane</keyword>
<evidence type="ECO:0000256" key="6">
    <source>
        <dbReference type="ARBA" id="ARBA00023136"/>
    </source>
</evidence>
<feature type="transmembrane region" description="Helical" evidence="7">
    <location>
        <begin position="155"/>
        <end position="176"/>
    </location>
</feature>
<keyword evidence="5 7" id="KW-1133">Transmembrane helix</keyword>
<evidence type="ECO:0000313" key="9">
    <source>
        <dbReference type="Proteomes" id="UP000832011"/>
    </source>
</evidence>
<name>A0ABY4DZ71_9NEIS</name>
<feature type="transmembrane region" description="Helical" evidence="7">
    <location>
        <begin position="126"/>
        <end position="148"/>
    </location>
</feature>
<evidence type="ECO:0000256" key="7">
    <source>
        <dbReference type="SAM" id="Phobius"/>
    </source>
</evidence>
<keyword evidence="6 7" id="KW-0472">Membrane</keyword>
<evidence type="ECO:0000256" key="5">
    <source>
        <dbReference type="ARBA" id="ARBA00022989"/>
    </source>
</evidence>
<feature type="transmembrane region" description="Helical" evidence="7">
    <location>
        <begin position="92"/>
        <end position="114"/>
    </location>
</feature>
<reference evidence="8 9" key="1">
    <citation type="journal article" date="2022" name="Res Sq">
        <title>Evolution of multicellular longitudinally dividing oral cavity symbionts (Neisseriaceae).</title>
        <authorList>
            <person name="Nyongesa S."/>
            <person name="Weber P."/>
            <person name="Bernet E."/>
            <person name="Pullido F."/>
            <person name="Nieckarz M."/>
            <person name="Delaby M."/>
            <person name="Nieves C."/>
            <person name="Viehboeck T."/>
            <person name="Krause N."/>
            <person name="Rivera-Millot A."/>
            <person name="Nakamura A."/>
            <person name="Vischer N."/>
            <person name="VanNieuwenhze M."/>
            <person name="Brun Y."/>
            <person name="Cava F."/>
            <person name="Bulgheresi S."/>
            <person name="Veyrier F."/>
        </authorList>
    </citation>
    <scope>NUCLEOTIDE SEQUENCE [LARGE SCALE GENOMIC DNA]</scope>
    <source>
        <strain evidence="8 9">SN4</strain>
    </source>
</reference>
<organism evidence="8 9">
    <name type="scientific">Vitreoscilla massiliensis</name>
    <dbReference type="NCBI Taxonomy" id="1689272"/>
    <lineage>
        <taxon>Bacteria</taxon>
        <taxon>Pseudomonadati</taxon>
        <taxon>Pseudomonadota</taxon>
        <taxon>Betaproteobacteria</taxon>
        <taxon>Neisseriales</taxon>
        <taxon>Neisseriaceae</taxon>
        <taxon>Vitreoscilla</taxon>
    </lineage>
</organism>
<comment type="subcellular location">
    <subcellularLocation>
        <location evidence="1">Cell membrane</location>
        <topology evidence="1">Multi-pass membrane protein</topology>
    </subcellularLocation>
</comment>
<dbReference type="Proteomes" id="UP000832011">
    <property type="component" value="Chromosome"/>
</dbReference>
<dbReference type="EMBL" id="CP091511">
    <property type="protein sequence ID" value="UOO88801.1"/>
    <property type="molecule type" value="Genomic_DNA"/>
</dbReference>
<dbReference type="InterPro" id="IPR018383">
    <property type="entry name" value="UPF0324_pro"/>
</dbReference>
<keyword evidence="4 7" id="KW-0812">Transmembrane</keyword>
<feature type="transmembrane region" description="Helical" evidence="7">
    <location>
        <begin position="324"/>
        <end position="344"/>
    </location>
</feature>
<evidence type="ECO:0000256" key="1">
    <source>
        <dbReference type="ARBA" id="ARBA00004651"/>
    </source>
</evidence>
<dbReference type="PROSITE" id="PS51257">
    <property type="entry name" value="PROKAR_LIPOPROTEIN"/>
    <property type="match status" value="1"/>
</dbReference>
<evidence type="ECO:0000256" key="2">
    <source>
        <dbReference type="ARBA" id="ARBA00007977"/>
    </source>
</evidence>
<comment type="similarity">
    <text evidence="2">Belongs to the UPF0324 family.</text>
</comment>
<feature type="transmembrane region" description="Helical" evidence="7">
    <location>
        <begin position="35"/>
        <end position="52"/>
    </location>
</feature>
<evidence type="ECO:0000256" key="4">
    <source>
        <dbReference type="ARBA" id="ARBA00022692"/>
    </source>
</evidence>
<keyword evidence="9" id="KW-1185">Reference proteome</keyword>
<feature type="transmembrane region" description="Helical" evidence="7">
    <location>
        <begin position="227"/>
        <end position="245"/>
    </location>
</feature>
<evidence type="ECO:0000256" key="3">
    <source>
        <dbReference type="ARBA" id="ARBA00022475"/>
    </source>
</evidence>
<dbReference type="InterPro" id="IPR004630">
    <property type="entry name" value="UPF0324_YeiH-like"/>
</dbReference>
<dbReference type="PANTHER" id="PTHR30106">
    <property type="entry name" value="INNER MEMBRANE PROTEIN YEIH-RELATED"/>
    <property type="match status" value="1"/>
</dbReference>
<feature type="transmembrane region" description="Helical" evidence="7">
    <location>
        <begin position="293"/>
        <end position="312"/>
    </location>
</feature>
<gene>
    <name evidence="8" type="ORF">LVJ82_15265</name>
</gene>
<dbReference type="PANTHER" id="PTHR30106:SF2">
    <property type="entry name" value="UPF0324 INNER MEMBRANE PROTEIN YEIH"/>
    <property type="match status" value="1"/>
</dbReference>
<evidence type="ECO:0000313" key="8">
    <source>
        <dbReference type="EMBL" id="UOO88801.1"/>
    </source>
</evidence>
<accession>A0ABY4DZ71</accession>
<sequence>MAYFDKKMILGWTAMVAIAVACLWASQWSWLQSHGVSALILAIVVGIVLGNVTSTRVQQRLDTGIASAKHHALRWGIILYGFNITFQDVFSIGWAGVATDVVVILTVFFTGLLLGTRVFKLDTNEAALIGAGSAVCGAAAVLATAPVIKAKSEHIAVAVATVVVFGTLSIFLYPVLLQQMVAQSWIDGQPVLQGLFIGSSVHEVAQVVAIGKAIDPHTAQMAVIVKMVRVMMLAPFLMLVMWVFARFLPSTNQQAASSKTGITIPWFAFGFIAVAGLNSLHLLPAALLHGLQALDVLLLCTAMVALGFTTQISVIRKAGIKPMLLATVLFVLLLSLSSLSVYLLNPYY</sequence>